<organism evidence="4 5">
    <name type="scientific">Pelagibius litoralis</name>
    <dbReference type="NCBI Taxonomy" id="374515"/>
    <lineage>
        <taxon>Bacteria</taxon>
        <taxon>Pseudomonadati</taxon>
        <taxon>Pseudomonadota</taxon>
        <taxon>Alphaproteobacteria</taxon>
        <taxon>Rhodospirillales</taxon>
        <taxon>Rhodovibrionaceae</taxon>
        <taxon>Pelagibius</taxon>
    </lineage>
</organism>
<dbReference type="InterPro" id="IPR051201">
    <property type="entry name" value="Chloro_Bact_Ser_Proteases"/>
</dbReference>
<gene>
    <name evidence="4" type="ORF">HBA54_18715</name>
</gene>
<evidence type="ECO:0000313" key="5">
    <source>
        <dbReference type="Proteomes" id="UP000761264"/>
    </source>
</evidence>
<dbReference type="GO" id="GO:0006508">
    <property type="term" value="P:proteolysis"/>
    <property type="evidence" value="ECO:0007669"/>
    <property type="project" value="UniProtKB-KW"/>
</dbReference>
<dbReference type="PRINTS" id="PR00834">
    <property type="entry name" value="PROTEASES2C"/>
</dbReference>
<dbReference type="InterPro" id="IPR001940">
    <property type="entry name" value="Peptidase_S1C"/>
</dbReference>
<evidence type="ECO:0000256" key="1">
    <source>
        <dbReference type="ARBA" id="ARBA00010541"/>
    </source>
</evidence>
<proteinExistence type="inferred from homology"/>
<comment type="similarity">
    <text evidence="1">Belongs to the peptidase S1C family.</text>
</comment>
<dbReference type="Gene3D" id="2.40.10.10">
    <property type="entry name" value="Trypsin-like serine proteases"/>
    <property type="match status" value="2"/>
</dbReference>
<dbReference type="RefSeq" id="WP_167227438.1">
    <property type="nucleotide sequence ID" value="NZ_JAAQPH010000015.1"/>
</dbReference>
<dbReference type="SUPFAM" id="SSF50494">
    <property type="entry name" value="Trypsin-like serine proteases"/>
    <property type="match status" value="1"/>
</dbReference>
<dbReference type="GO" id="GO:0004252">
    <property type="term" value="F:serine-type endopeptidase activity"/>
    <property type="evidence" value="ECO:0007669"/>
    <property type="project" value="InterPro"/>
</dbReference>
<dbReference type="InterPro" id="IPR009003">
    <property type="entry name" value="Peptidase_S1_PA"/>
</dbReference>
<dbReference type="Proteomes" id="UP000761264">
    <property type="component" value="Unassembled WGS sequence"/>
</dbReference>
<dbReference type="InterPro" id="IPR043504">
    <property type="entry name" value="Peptidase_S1_PA_chymotrypsin"/>
</dbReference>
<dbReference type="EMBL" id="JAAQPH010000015">
    <property type="protein sequence ID" value="NIA70634.1"/>
    <property type="molecule type" value="Genomic_DNA"/>
</dbReference>
<reference evidence="4" key="1">
    <citation type="submission" date="2020-03" db="EMBL/GenBank/DDBJ databases">
        <title>Genome of Pelagibius litoralis DSM 21314T.</title>
        <authorList>
            <person name="Wang G."/>
        </authorList>
    </citation>
    <scope>NUCLEOTIDE SEQUENCE</scope>
    <source>
        <strain evidence="4">DSM 21314</strain>
    </source>
</reference>
<keyword evidence="3" id="KW-0378">Hydrolase</keyword>
<keyword evidence="2 4" id="KW-0645">Protease</keyword>
<dbReference type="PANTHER" id="PTHR43343:SF3">
    <property type="entry name" value="PROTEASE DO-LIKE 8, CHLOROPLASTIC"/>
    <property type="match status" value="1"/>
</dbReference>
<accession>A0A967KC06</accession>
<dbReference type="PANTHER" id="PTHR43343">
    <property type="entry name" value="PEPTIDASE S12"/>
    <property type="match status" value="1"/>
</dbReference>
<evidence type="ECO:0000313" key="4">
    <source>
        <dbReference type="EMBL" id="NIA70634.1"/>
    </source>
</evidence>
<keyword evidence="5" id="KW-1185">Reference proteome</keyword>
<name>A0A967KC06_9PROT</name>
<comment type="caution">
    <text evidence="4">The sequence shown here is derived from an EMBL/GenBank/DDBJ whole genome shotgun (WGS) entry which is preliminary data.</text>
</comment>
<dbReference type="Pfam" id="PF13365">
    <property type="entry name" value="Trypsin_2"/>
    <property type="match status" value="1"/>
</dbReference>
<evidence type="ECO:0000256" key="2">
    <source>
        <dbReference type="ARBA" id="ARBA00022670"/>
    </source>
</evidence>
<protein>
    <submittedName>
        <fullName evidence="4">Trypsin-like serine protease</fullName>
    </submittedName>
</protein>
<sequence>MSMILNSLRLPFSVLGLAVLVSGCNSTAPLDLPDIGEAPSVSEVGLNLTPEATFALTKIVANIKRGEVIGAFPSRGLDVEGSLCNYTSRGNDVVTWGSGRSRYLGDWSSELGSIFYEIMTSHGYSIAGDPTDLFSQSQTVKSSEYVVGGRLQAIKGNFCHQHHWWDGRPLYEYSGDFYVEVEWSILNTLTQDVVYKVMHAGRYRQEKPVDDGIVVMMNGAFAESAARLAAAPDVSALASGRAITQVAINKSSGAYAVTNGERPVRFEIDNMRDAVVTIRVGQGHGSGFFIGSAGLVLTNAHVVGEANTVQVRLASGVELTGRVVEKDKFHDVAVIDTGIRFSTPPYLERIMPEVATEVYAVGSPIKVTLESTVTRGIVSALRTDPASGRRFIQADVAISPGNSGGPLFNAKGDIIGLSAQKYSGPGAEGLGLFIPITDALSALGIALESGA</sequence>
<dbReference type="AlphaFoldDB" id="A0A967KC06"/>
<evidence type="ECO:0000256" key="3">
    <source>
        <dbReference type="ARBA" id="ARBA00022801"/>
    </source>
</evidence>